<dbReference type="AlphaFoldDB" id="A0A8H9F8Z0"/>
<comment type="caution">
    <text evidence="1">The sequence shown here is derived from an EMBL/GenBank/DDBJ whole genome shotgun (WGS) entry which is preliminary data.</text>
</comment>
<protein>
    <submittedName>
        <fullName evidence="1">Uncharacterized protein</fullName>
    </submittedName>
</protein>
<sequence length="75" mass="8235">MQDTKKRYDWMIKIELMTALNKIATQAALCLFFLPIQLGSIECSVAKDAINAGVLNELAKATPKILISIPAITKT</sequence>
<gene>
    <name evidence="1" type="ORF">LHEH8_15360</name>
</gene>
<evidence type="ECO:0000313" key="2">
    <source>
        <dbReference type="Proteomes" id="UP000618094"/>
    </source>
</evidence>
<proteinExistence type="predicted"/>
<reference evidence="1" key="1">
    <citation type="submission" date="2020-07" db="EMBL/GenBank/DDBJ databases">
        <title>Draft genome sequence of Lactobacillus helveticus strain H-8.</title>
        <authorList>
            <person name="Endo A."/>
            <person name="Maeno S."/>
            <person name="Kido Y."/>
        </authorList>
    </citation>
    <scope>NUCLEOTIDE SEQUENCE</scope>
    <source>
        <strain evidence="1">H-8</strain>
    </source>
</reference>
<dbReference type="Proteomes" id="UP000618094">
    <property type="component" value="Unassembled WGS sequence"/>
</dbReference>
<dbReference type="EMBL" id="BLYO01000323">
    <property type="protein sequence ID" value="GFO99780.1"/>
    <property type="molecule type" value="Genomic_DNA"/>
</dbReference>
<name>A0A8H9F8Z0_LACHE</name>
<accession>A0A8H9F8Z0</accession>
<evidence type="ECO:0000313" key="1">
    <source>
        <dbReference type="EMBL" id="GFO99780.1"/>
    </source>
</evidence>
<organism evidence="1 2">
    <name type="scientific">Lactobacillus helveticus</name>
    <name type="common">Lactobacillus suntoryeus</name>
    <dbReference type="NCBI Taxonomy" id="1587"/>
    <lineage>
        <taxon>Bacteria</taxon>
        <taxon>Bacillati</taxon>
        <taxon>Bacillota</taxon>
        <taxon>Bacilli</taxon>
        <taxon>Lactobacillales</taxon>
        <taxon>Lactobacillaceae</taxon>
        <taxon>Lactobacillus</taxon>
    </lineage>
</organism>